<comment type="caution">
    <text evidence="1">The sequence shown here is derived from an EMBL/GenBank/DDBJ whole genome shotgun (WGS) entry which is preliminary data.</text>
</comment>
<evidence type="ECO:0000313" key="2">
    <source>
        <dbReference type="Proteomes" id="UP000468531"/>
    </source>
</evidence>
<dbReference type="AlphaFoldDB" id="A0A6P1BEQ8"/>
<evidence type="ECO:0000313" key="1">
    <source>
        <dbReference type="EMBL" id="NEU96937.1"/>
    </source>
</evidence>
<protein>
    <recommendedName>
        <fullName evidence="3">DUF1819 family protein</fullName>
    </recommendedName>
</protein>
<sequence length="256" mass="29046">MKIRPQWSQRLLRKGVLVQETYELFALWDDGLLVADNLKLGLSGRHKTAGWEREVNATLKRRLRDIEPARPLIALAKRGMTLVDWRDCLRLWIGATEQPFHDFALGWLFNEQGKGRYQIRSEDVHPFIERAAAGRGSKAKPLSEYGQLRSARDLLRIALDLGMLVGDGPTKTFASIAMSDDVMMFYVHMISDLEGNATKMLSSPLWRLAYMAPTDVHVALLRLHQYKRLNYEVAGNIAQVGLPFRSALECAERIAA</sequence>
<dbReference type="EMBL" id="VKHP01000046">
    <property type="protein sequence ID" value="NEU96937.1"/>
    <property type="molecule type" value="Genomic_DNA"/>
</dbReference>
<reference evidence="1 2" key="1">
    <citation type="journal article" date="2020" name="Arch. Microbiol.">
        <title>Bradyrhizobium uaiense sp. nov., a new highly efficient cowpea symbiont.</title>
        <authorList>
            <person name="Cabral Michel D."/>
            <person name="Azarias Guimaraes A."/>
            <person name="Martins da Costa E."/>
            <person name="Soares de Carvalho T."/>
            <person name="Balsanelli E."/>
            <person name="Willems A."/>
            <person name="Maltempi de Souza E."/>
            <person name="de Souza Moreira F.M."/>
        </authorList>
    </citation>
    <scope>NUCLEOTIDE SEQUENCE [LARGE SCALE GENOMIC DNA]</scope>
    <source>
        <strain evidence="1 2">UFLA 03-164</strain>
    </source>
</reference>
<dbReference type="InterPro" id="IPR023137">
    <property type="entry name" value="BrxA_sf"/>
</dbReference>
<accession>A0A6P1BEQ8</accession>
<dbReference type="Proteomes" id="UP000468531">
    <property type="component" value="Unassembled WGS sequence"/>
</dbReference>
<name>A0A6P1BEQ8_9BRAD</name>
<dbReference type="RefSeq" id="WP_163153904.1">
    <property type="nucleotide sequence ID" value="NZ_VKHP01000046.1"/>
</dbReference>
<organism evidence="1 2">
    <name type="scientific">Bradyrhizobium uaiense</name>
    <dbReference type="NCBI Taxonomy" id="2594946"/>
    <lineage>
        <taxon>Bacteria</taxon>
        <taxon>Pseudomonadati</taxon>
        <taxon>Pseudomonadota</taxon>
        <taxon>Alphaproteobacteria</taxon>
        <taxon>Hyphomicrobiales</taxon>
        <taxon>Nitrobacteraceae</taxon>
        <taxon>Bradyrhizobium</taxon>
    </lineage>
</organism>
<keyword evidence="2" id="KW-1185">Reference proteome</keyword>
<evidence type="ECO:0008006" key="3">
    <source>
        <dbReference type="Google" id="ProtNLM"/>
    </source>
</evidence>
<proteinExistence type="predicted"/>
<dbReference type="Gene3D" id="1.10.3540.10">
    <property type="entry name" value="uncharacterized protein from magnetospirillum magneticum domain"/>
    <property type="match status" value="1"/>
</dbReference>
<gene>
    <name evidence="1" type="ORF">FNJ47_14075</name>
</gene>